<dbReference type="GO" id="GO:0008168">
    <property type="term" value="F:methyltransferase activity"/>
    <property type="evidence" value="ECO:0007669"/>
    <property type="project" value="UniProtKB-KW"/>
</dbReference>
<evidence type="ECO:0000313" key="1">
    <source>
        <dbReference type="EMBL" id="SYV97023.1"/>
    </source>
</evidence>
<dbReference type="InterPro" id="IPR029063">
    <property type="entry name" value="SAM-dependent_MTases_sf"/>
</dbReference>
<reference evidence="2" key="1">
    <citation type="submission" date="2018-06" db="EMBL/GenBank/DDBJ databases">
        <authorList>
            <consortium name="Pathogen Informatics"/>
        </authorList>
    </citation>
    <scope>NUCLEOTIDE SEQUENCE [LARGE SCALE GENOMIC DNA]</scope>
    <source>
        <strain evidence="2">NCTC10132</strain>
    </source>
</reference>
<keyword evidence="2" id="KW-1185">Reference proteome</keyword>
<dbReference type="PANTHER" id="PTHR47739">
    <property type="entry name" value="TRNA1(VAL) (ADENINE(37)-N6)-METHYLTRANSFERASE"/>
    <property type="match status" value="1"/>
</dbReference>
<dbReference type="InterPro" id="IPR050210">
    <property type="entry name" value="tRNA_Adenine-N(6)_MTase"/>
</dbReference>
<dbReference type="GO" id="GO:0032259">
    <property type="term" value="P:methylation"/>
    <property type="evidence" value="ECO:0007669"/>
    <property type="project" value="UniProtKB-KW"/>
</dbReference>
<name>A0A3B0QAG8_9BACT</name>
<sequence>MLIATHEIMLTLDELVLGCSKIIEQKGFLTIVLPIERSIDAFVALRKYKFEPKRIQYVYTRLTEKPKFALIEARYQTGSGTHFLKNIYLHDHNDKLNHDYLPEVKELYKPIKV</sequence>
<protein>
    <submittedName>
        <fullName evidence="1">DNA methylase</fullName>
    </submittedName>
</protein>
<organism evidence="1 2">
    <name type="scientific">Mycoplasmopsis edwardii</name>
    <dbReference type="NCBI Taxonomy" id="53558"/>
    <lineage>
        <taxon>Bacteria</taxon>
        <taxon>Bacillati</taxon>
        <taxon>Mycoplasmatota</taxon>
        <taxon>Mycoplasmoidales</taxon>
        <taxon>Metamycoplasmataceae</taxon>
        <taxon>Mycoplasmopsis</taxon>
    </lineage>
</organism>
<keyword evidence="1" id="KW-0808">Transferase</keyword>
<gene>
    <name evidence="1" type="ORF">NCTC10132_00378</name>
</gene>
<dbReference type="AlphaFoldDB" id="A0A3B0QAG8"/>
<dbReference type="Gene3D" id="3.40.50.150">
    <property type="entry name" value="Vaccinia Virus protein VP39"/>
    <property type="match status" value="1"/>
</dbReference>
<dbReference type="KEGG" id="medw:NCTC10132_00378"/>
<evidence type="ECO:0000313" key="2">
    <source>
        <dbReference type="Proteomes" id="UP000257559"/>
    </source>
</evidence>
<dbReference type="Proteomes" id="UP000257559">
    <property type="component" value="Chromosome"/>
</dbReference>
<dbReference type="EMBL" id="LS991951">
    <property type="protein sequence ID" value="SYV97023.1"/>
    <property type="molecule type" value="Genomic_DNA"/>
</dbReference>
<keyword evidence="1" id="KW-0489">Methyltransferase</keyword>
<proteinExistence type="predicted"/>
<dbReference type="PANTHER" id="PTHR47739:SF1">
    <property type="entry name" value="TRNA1(VAL) (ADENINE(37)-N6)-METHYLTRANSFERASE"/>
    <property type="match status" value="1"/>
</dbReference>
<accession>A0A3B0QAG8</accession>